<dbReference type="PATRIC" id="fig|1263867.3.peg.2926"/>
<keyword evidence="1" id="KW-0812">Transmembrane</keyword>
<accession>M2B2E1</accession>
<name>M2B2E1_9BACT</name>
<evidence type="ECO:0000256" key="1">
    <source>
        <dbReference type="SAM" id="Phobius"/>
    </source>
</evidence>
<keyword evidence="3" id="KW-1185">Reference proteome</keyword>
<evidence type="ECO:0000313" key="2">
    <source>
        <dbReference type="EMBL" id="EMB16374.1"/>
    </source>
</evidence>
<gene>
    <name evidence="2" type="ORF">RE6C_02739</name>
</gene>
<sequence length="70" mass="8035">MYIFQSPLIPPIGLLPFSASVFDQIGGKDPVSAHLCYVAFMFVLTYLVSVLSWHVLEKHFLRLKRYFKAS</sequence>
<proteinExistence type="predicted"/>
<evidence type="ECO:0000313" key="3">
    <source>
        <dbReference type="Proteomes" id="UP000011529"/>
    </source>
</evidence>
<reference evidence="2" key="2">
    <citation type="journal article" date="2013" name="Mar. Genomics">
        <title>Expression of sulfatases in Rhodopirellula baltica and the diversity of sulfatases in the genus Rhodopirellula.</title>
        <authorList>
            <person name="Wegner C.E."/>
            <person name="Richter-Heitmann T."/>
            <person name="Klindworth A."/>
            <person name="Klockow C."/>
            <person name="Richter M."/>
            <person name="Achstetter T."/>
            <person name="Glockner F.O."/>
            <person name="Harder J."/>
        </authorList>
    </citation>
    <scope>NUCLEOTIDE SEQUENCE [LARGE SCALE GENOMIC DNA]</scope>
    <source>
        <strain evidence="2">6C</strain>
    </source>
</reference>
<organism evidence="2 3">
    <name type="scientific">Rhodopirellula europaea 6C</name>
    <dbReference type="NCBI Taxonomy" id="1263867"/>
    <lineage>
        <taxon>Bacteria</taxon>
        <taxon>Pseudomonadati</taxon>
        <taxon>Planctomycetota</taxon>
        <taxon>Planctomycetia</taxon>
        <taxon>Pirellulales</taxon>
        <taxon>Pirellulaceae</taxon>
        <taxon>Rhodopirellula</taxon>
    </lineage>
</organism>
<keyword evidence="1" id="KW-0472">Membrane</keyword>
<dbReference type="Proteomes" id="UP000011529">
    <property type="component" value="Unassembled WGS sequence"/>
</dbReference>
<feature type="transmembrane region" description="Helical" evidence="1">
    <location>
        <begin position="37"/>
        <end position="56"/>
    </location>
</feature>
<dbReference type="EMBL" id="ANMO01000120">
    <property type="protein sequence ID" value="EMB16374.1"/>
    <property type="molecule type" value="Genomic_DNA"/>
</dbReference>
<comment type="caution">
    <text evidence="2">The sequence shown here is derived from an EMBL/GenBank/DDBJ whole genome shotgun (WGS) entry which is preliminary data.</text>
</comment>
<dbReference type="AlphaFoldDB" id="M2B2E1"/>
<keyword evidence="1" id="KW-1133">Transmembrane helix</keyword>
<reference evidence="2" key="1">
    <citation type="submission" date="2012-11" db="EMBL/GenBank/DDBJ databases">
        <title>Permanent draft genomes of Rhodopirellula europaea strain SH398 and 6C.</title>
        <authorList>
            <person name="Richter M."/>
            <person name="Richter-Heitmann T."/>
            <person name="Frank C."/>
            <person name="Harder J."/>
            <person name="Glockner F.O."/>
        </authorList>
    </citation>
    <scope>NUCLEOTIDE SEQUENCE</scope>
    <source>
        <strain evidence="2">6C</strain>
    </source>
</reference>
<protein>
    <submittedName>
        <fullName evidence="2">Uncharacterized protein</fullName>
    </submittedName>
</protein>